<evidence type="ECO:0000256" key="1">
    <source>
        <dbReference type="SAM" id="Phobius"/>
    </source>
</evidence>
<comment type="caution">
    <text evidence="2">The sequence shown here is derived from an EMBL/GenBank/DDBJ whole genome shotgun (WGS) entry which is preliminary data.</text>
</comment>
<feature type="transmembrane region" description="Helical" evidence="1">
    <location>
        <begin position="37"/>
        <end position="60"/>
    </location>
</feature>
<name>A0A8X7V3X1_BRACI</name>
<gene>
    <name evidence="2" type="ORF">Bca52824_035248</name>
</gene>
<keyword evidence="1" id="KW-0472">Membrane</keyword>
<dbReference type="AlphaFoldDB" id="A0A8X7V3X1"/>
<accession>A0A8X7V3X1</accession>
<keyword evidence="1" id="KW-0812">Transmembrane</keyword>
<keyword evidence="3" id="KW-1185">Reference proteome</keyword>
<evidence type="ECO:0000313" key="2">
    <source>
        <dbReference type="EMBL" id="KAG2298776.1"/>
    </source>
</evidence>
<proteinExistence type="predicted"/>
<feature type="transmembrane region" description="Helical" evidence="1">
    <location>
        <begin position="12"/>
        <end position="31"/>
    </location>
</feature>
<dbReference type="Proteomes" id="UP000886595">
    <property type="component" value="Unassembled WGS sequence"/>
</dbReference>
<keyword evidence="1" id="KW-1133">Transmembrane helix</keyword>
<dbReference type="EMBL" id="JAAMPC010000008">
    <property type="protein sequence ID" value="KAG2298776.1"/>
    <property type="molecule type" value="Genomic_DNA"/>
</dbReference>
<organism evidence="2 3">
    <name type="scientific">Brassica carinata</name>
    <name type="common">Ethiopian mustard</name>
    <name type="synonym">Abyssinian cabbage</name>
    <dbReference type="NCBI Taxonomy" id="52824"/>
    <lineage>
        <taxon>Eukaryota</taxon>
        <taxon>Viridiplantae</taxon>
        <taxon>Streptophyta</taxon>
        <taxon>Embryophyta</taxon>
        <taxon>Tracheophyta</taxon>
        <taxon>Spermatophyta</taxon>
        <taxon>Magnoliopsida</taxon>
        <taxon>eudicotyledons</taxon>
        <taxon>Gunneridae</taxon>
        <taxon>Pentapetalae</taxon>
        <taxon>rosids</taxon>
        <taxon>malvids</taxon>
        <taxon>Brassicales</taxon>
        <taxon>Brassicaceae</taxon>
        <taxon>Brassiceae</taxon>
        <taxon>Brassica</taxon>
    </lineage>
</organism>
<protein>
    <submittedName>
        <fullName evidence="2">Uncharacterized protein</fullName>
    </submittedName>
</protein>
<sequence length="75" mass="8376">MFTCRAAGGGGIQRTTNGDIIFFIVLLLLRWRLRTNLFAHGVYVIFVSSLTSSSQVYFLLTSQMVAIRSCRCLSP</sequence>
<evidence type="ECO:0000313" key="3">
    <source>
        <dbReference type="Proteomes" id="UP000886595"/>
    </source>
</evidence>
<reference evidence="2 3" key="1">
    <citation type="submission" date="2020-02" db="EMBL/GenBank/DDBJ databases">
        <authorList>
            <person name="Ma Q."/>
            <person name="Huang Y."/>
            <person name="Song X."/>
            <person name="Pei D."/>
        </authorList>
    </citation>
    <scope>NUCLEOTIDE SEQUENCE [LARGE SCALE GENOMIC DNA]</scope>
    <source>
        <strain evidence="2">Sxm20200214</strain>
        <tissue evidence="2">Leaf</tissue>
    </source>
</reference>